<protein>
    <recommendedName>
        <fullName evidence="1">C2H2-type domain-containing protein</fullName>
    </recommendedName>
</protein>
<dbReference type="AlphaFoldDB" id="A0A7D9EIF8"/>
<dbReference type="SUPFAM" id="SSF57667">
    <property type="entry name" value="beta-beta-alpha zinc fingers"/>
    <property type="match status" value="1"/>
</dbReference>
<evidence type="ECO:0000313" key="3">
    <source>
        <dbReference type="Proteomes" id="UP001152795"/>
    </source>
</evidence>
<feature type="domain" description="C2H2-type" evidence="1">
    <location>
        <begin position="36"/>
        <end position="60"/>
    </location>
</feature>
<reference evidence="2" key="1">
    <citation type="submission" date="2020-04" db="EMBL/GenBank/DDBJ databases">
        <authorList>
            <person name="Alioto T."/>
            <person name="Alioto T."/>
            <person name="Gomez Garrido J."/>
        </authorList>
    </citation>
    <scope>NUCLEOTIDE SEQUENCE</scope>
    <source>
        <strain evidence="2">A484AB</strain>
    </source>
</reference>
<dbReference type="InterPro" id="IPR036236">
    <property type="entry name" value="Znf_C2H2_sf"/>
</dbReference>
<organism evidence="2 3">
    <name type="scientific">Paramuricea clavata</name>
    <name type="common">Red gorgonian</name>
    <name type="synonym">Violescent sea-whip</name>
    <dbReference type="NCBI Taxonomy" id="317549"/>
    <lineage>
        <taxon>Eukaryota</taxon>
        <taxon>Metazoa</taxon>
        <taxon>Cnidaria</taxon>
        <taxon>Anthozoa</taxon>
        <taxon>Octocorallia</taxon>
        <taxon>Malacalcyonacea</taxon>
        <taxon>Plexauridae</taxon>
        <taxon>Paramuricea</taxon>
    </lineage>
</organism>
<comment type="caution">
    <text evidence="2">The sequence shown here is derived from an EMBL/GenBank/DDBJ whole genome shotgun (WGS) entry which is preliminary data.</text>
</comment>
<keyword evidence="3" id="KW-1185">Reference proteome</keyword>
<sequence>MAATENKSPVNSKSLEENYSKKTLRKLQSEVCTQLSCSVCPKYRCTSLKMYDEHLKSKKHLRRKFRKESESLWYCEACKLKLPNDAEWVKILKVEVKSVM</sequence>
<proteinExistence type="predicted"/>
<evidence type="ECO:0000259" key="1">
    <source>
        <dbReference type="Pfam" id="PF12874"/>
    </source>
</evidence>
<gene>
    <name evidence="2" type="ORF">PACLA_8A067921</name>
</gene>
<dbReference type="EMBL" id="CACRXK020005946">
    <property type="protein sequence ID" value="CAB4007882.1"/>
    <property type="molecule type" value="Genomic_DNA"/>
</dbReference>
<dbReference type="Proteomes" id="UP001152795">
    <property type="component" value="Unassembled WGS sequence"/>
</dbReference>
<dbReference type="OrthoDB" id="1925236at2759"/>
<dbReference type="InterPro" id="IPR013087">
    <property type="entry name" value="Znf_C2H2_type"/>
</dbReference>
<evidence type="ECO:0000313" key="2">
    <source>
        <dbReference type="EMBL" id="CAB4007882.1"/>
    </source>
</evidence>
<accession>A0A7D9EIF8</accession>
<name>A0A7D9EIF8_PARCT</name>
<dbReference type="Gene3D" id="3.30.160.60">
    <property type="entry name" value="Classic Zinc Finger"/>
    <property type="match status" value="1"/>
</dbReference>
<dbReference type="Pfam" id="PF12874">
    <property type="entry name" value="zf-met"/>
    <property type="match status" value="1"/>
</dbReference>